<dbReference type="AlphaFoldDB" id="A0A517P1D5"/>
<dbReference type="InterPro" id="IPR055557">
    <property type="entry name" value="DUF7133"/>
</dbReference>
<evidence type="ECO:0000313" key="3">
    <source>
        <dbReference type="Proteomes" id="UP000319817"/>
    </source>
</evidence>
<gene>
    <name evidence="2" type="ORF">K239x_51970</name>
</gene>
<evidence type="ECO:0000313" key="2">
    <source>
        <dbReference type="EMBL" id="QDT13180.1"/>
    </source>
</evidence>
<proteinExistence type="predicted"/>
<dbReference type="PANTHER" id="PTHR33546:SF1">
    <property type="entry name" value="LARGE, MULTIFUNCTIONAL SECRETED PROTEIN"/>
    <property type="match status" value="1"/>
</dbReference>
<dbReference type="PANTHER" id="PTHR33546">
    <property type="entry name" value="LARGE, MULTIFUNCTIONAL SECRETED PROTEIN-RELATED"/>
    <property type="match status" value="1"/>
</dbReference>
<accession>A0A517P1D5</accession>
<sequence length="514" mass="57187">MRQTAYRTRVFSQQIETISTPFYNAMNHLFRSLLLAASFAVPSVAQDLPIEADYYPITTFETPKDVVLEASGFQMMPNGKLAVCSRRGEIWMVNDPFSKSVSASQFQRFAHGLHETLTLDQRDGWLYTTQRSDVTRMRDTDDDGVADDFEVVNGDWGISGDYHEYAFGSKFDKNGDTWVVLCLTGSFSSKVPFRGWCVRVTPDGKMIPTCSGVRSPGGIAANDQGDMFYTDNQGPWNGTCSLKHLVPGKSMGHPGGFEWYKLAESAMGKKPDEPNSGSRIMTEAKRLPSYEPPAILFPYNKMGKSAAGVACDTTDGEFGPFRKQMFVTDQSYSTVMRCYLEQVDGHYQGACFPFLEGFDSGSLALEITPNGKMFVGGTNRGWGSRGRRPFAVERVDWTGKMPFEVHEMRAKPDGFELTFTQSVDQESVTNLESYKLSTYTYIYQESYGSPEVDHTTPTITKAVAGADGKSVRLFVDGLQVGHVHELHSDGVRSSEGAPLLHKEAYYTLNYIPTK</sequence>
<feature type="domain" description="DUF7133" evidence="1">
    <location>
        <begin position="106"/>
        <end position="239"/>
    </location>
</feature>
<reference evidence="2 3" key="1">
    <citation type="submission" date="2019-02" db="EMBL/GenBank/DDBJ databases">
        <title>Deep-cultivation of Planctomycetes and their phenomic and genomic characterization uncovers novel biology.</title>
        <authorList>
            <person name="Wiegand S."/>
            <person name="Jogler M."/>
            <person name="Boedeker C."/>
            <person name="Pinto D."/>
            <person name="Vollmers J."/>
            <person name="Rivas-Marin E."/>
            <person name="Kohn T."/>
            <person name="Peeters S.H."/>
            <person name="Heuer A."/>
            <person name="Rast P."/>
            <person name="Oberbeckmann S."/>
            <person name="Bunk B."/>
            <person name="Jeske O."/>
            <person name="Meyerdierks A."/>
            <person name="Storesund J.E."/>
            <person name="Kallscheuer N."/>
            <person name="Luecker S."/>
            <person name="Lage O.M."/>
            <person name="Pohl T."/>
            <person name="Merkel B.J."/>
            <person name="Hornburger P."/>
            <person name="Mueller R.-W."/>
            <person name="Bruemmer F."/>
            <person name="Labrenz M."/>
            <person name="Spormann A.M."/>
            <person name="Op den Camp H."/>
            <person name="Overmann J."/>
            <person name="Amann R."/>
            <person name="Jetten M.S.M."/>
            <person name="Mascher T."/>
            <person name="Medema M.H."/>
            <person name="Devos D.P."/>
            <person name="Kaster A.-K."/>
            <person name="Ovreas L."/>
            <person name="Rohde M."/>
            <person name="Galperin M.Y."/>
            <person name="Jogler C."/>
        </authorList>
    </citation>
    <scope>NUCLEOTIDE SEQUENCE [LARGE SCALE GENOMIC DNA]</scope>
    <source>
        <strain evidence="2 3">K23_9</strain>
    </source>
</reference>
<dbReference type="Gene3D" id="2.120.10.30">
    <property type="entry name" value="TolB, C-terminal domain"/>
    <property type="match status" value="1"/>
</dbReference>
<dbReference type="InterPro" id="IPR011042">
    <property type="entry name" value="6-blade_b-propeller_TolB-like"/>
</dbReference>
<keyword evidence="3" id="KW-1185">Reference proteome</keyword>
<organism evidence="2 3">
    <name type="scientific">Stieleria marina</name>
    <dbReference type="NCBI Taxonomy" id="1930275"/>
    <lineage>
        <taxon>Bacteria</taxon>
        <taxon>Pseudomonadati</taxon>
        <taxon>Planctomycetota</taxon>
        <taxon>Planctomycetia</taxon>
        <taxon>Pirellulales</taxon>
        <taxon>Pirellulaceae</taxon>
        <taxon>Stieleria</taxon>
    </lineage>
</organism>
<dbReference type="Pfam" id="PF23500">
    <property type="entry name" value="DUF7133"/>
    <property type="match status" value="1"/>
</dbReference>
<dbReference type="SUPFAM" id="SSF101898">
    <property type="entry name" value="NHL repeat"/>
    <property type="match status" value="1"/>
</dbReference>
<name>A0A517P1D5_9BACT</name>
<dbReference type="EMBL" id="CP036526">
    <property type="protein sequence ID" value="QDT13180.1"/>
    <property type="molecule type" value="Genomic_DNA"/>
</dbReference>
<protein>
    <recommendedName>
        <fullName evidence="1">DUF7133 domain-containing protein</fullName>
    </recommendedName>
</protein>
<evidence type="ECO:0000259" key="1">
    <source>
        <dbReference type="Pfam" id="PF23500"/>
    </source>
</evidence>
<dbReference type="Proteomes" id="UP000319817">
    <property type="component" value="Chromosome"/>
</dbReference>